<dbReference type="HOGENOM" id="CLU_042923_0_0_3"/>
<proteinExistence type="inferred from homology"/>
<dbReference type="InterPro" id="IPR012997">
    <property type="entry name" value="RplA"/>
</dbReference>
<dbReference type="AlphaFoldDB" id="A0A0F6RMG2"/>
<feature type="region of interest" description="Disordered" evidence="5">
    <location>
        <begin position="97"/>
        <end position="167"/>
    </location>
</feature>
<feature type="domain" description="RlpA-like protein double-psi beta-barrel" evidence="6">
    <location>
        <begin position="155"/>
        <end position="243"/>
    </location>
</feature>
<dbReference type="PATRIC" id="fig|1641812.3.peg.2984"/>
<evidence type="ECO:0000256" key="3">
    <source>
        <dbReference type="HAMAP-Rule" id="MF_02071"/>
    </source>
</evidence>
<evidence type="ECO:0000256" key="1">
    <source>
        <dbReference type="ARBA" id="ARBA00023239"/>
    </source>
</evidence>
<evidence type="ECO:0000259" key="6">
    <source>
        <dbReference type="Pfam" id="PF03330"/>
    </source>
</evidence>
<gene>
    <name evidence="3" type="primary">rlpA</name>
    <name evidence="7" type="ORF">MYAER_2883</name>
</gene>
<evidence type="ECO:0000256" key="4">
    <source>
        <dbReference type="RuleBase" id="RU003495"/>
    </source>
</evidence>
<organism evidence="7 8">
    <name type="scientific">Microcystis aeruginosa NIES-2549</name>
    <dbReference type="NCBI Taxonomy" id="1641812"/>
    <lineage>
        <taxon>Bacteria</taxon>
        <taxon>Bacillati</taxon>
        <taxon>Cyanobacteriota</taxon>
        <taxon>Cyanophyceae</taxon>
        <taxon>Oscillatoriophycideae</taxon>
        <taxon>Chroococcales</taxon>
        <taxon>Microcystaceae</taxon>
        <taxon>Microcystis</taxon>
    </lineage>
</organism>
<evidence type="ECO:0000313" key="7">
    <source>
        <dbReference type="EMBL" id="AKE65223.1"/>
    </source>
</evidence>
<dbReference type="RefSeq" id="WP_046662551.1">
    <property type="nucleotide sequence ID" value="NZ_CP011304.1"/>
</dbReference>
<dbReference type="GO" id="GO:0071555">
    <property type="term" value="P:cell wall organization"/>
    <property type="evidence" value="ECO:0007669"/>
    <property type="project" value="UniProtKB-KW"/>
</dbReference>
<dbReference type="GO" id="GO:0008932">
    <property type="term" value="F:lytic endotransglycosylase activity"/>
    <property type="evidence" value="ECO:0007669"/>
    <property type="project" value="UniProtKB-UniRule"/>
</dbReference>
<dbReference type="InterPro" id="IPR036908">
    <property type="entry name" value="RlpA-like_sf"/>
</dbReference>
<dbReference type="SUPFAM" id="SSF50685">
    <property type="entry name" value="Barwin-like endoglucanases"/>
    <property type="match status" value="1"/>
</dbReference>
<name>A0A0F6RMG2_MICAE</name>
<evidence type="ECO:0000313" key="8">
    <source>
        <dbReference type="Proteomes" id="UP000034103"/>
    </source>
</evidence>
<keyword evidence="2 3" id="KW-0961">Cell wall biogenesis/degradation</keyword>
<evidence type="ECO:0000256" key="2">
    <source>
        <dbReference type="ARBA" id="ARBA00023316"/>
    </source>
</evidence>
<comment type="similarity">
    <text evidence="3 4">Belongs to the RlpA family.</text>
</comment>
<dbReference type="EC" id="4.2.2.-" evidence="3"/>
<dbReference type="Proteomes" id="UP000034103">
    <property type="component" value="Chromosome"/>
</dbReference>
<evidence type="ECO:0000256" key="5">
    <source>
        <dbReference type="SAM" id="MobiDB-lite"/>
    </source>
</evidence>
<dbReference type="CDD" id="cd22268">
    <property type="entry name" value="DPBB_RlpA-like"/>
    <property type="match status" value="1"/>
</dbReference>
<sequence length="249" mass="26388">MNKQQLNKLQAITALTLVGTTASIICSQTVGHSNSLTDISLARQTVIESTSQTVLPAFSNSRTSDSDIKISRSAQDNGNEILKTLESLVDKENTVPASVTPQTQEAIPSTVQPQSQPNQVKPAPANGQSTNPASVTPAEKPKTTQAVKTSSRPRKQGMASWYGPGFHGRRTASGETFNSSGLTAAHRYLPFGTRVRVTNLRNGRSVVVRINDRGPFSGGRVIDLSRGAAAIIGVFQSGVAPVVLEVLGR</sequence>
<dbReference type="InterPro" id="IPR034718">
    <property type="entry name" value="RlpA"/>
</dbReference>
<dbReference type="HAMAP" id="MF_02071">
    <property type="entry name" value="RlpA"/>
    <property type="match status" value="1"/>
</dbReference>
<comment type="function">
    <text evidence="3">Lytic transglycosylase with a strong preference for naked glycan strands that lack stem peptides.</text>
</comment>
<dbReference type="GO" id="GO:0000270">
    <property type="term" value="P:peptidoglycan metabolic process"/>
    <property type="evidence" value="ECO:0007669"/>
    <property type="project" value="UniProtKB-UniRule"/>
</dbReference>
<reference evidence="7 8" key="1">
    <citation type="journal article" date="2015" name="Genome Announc.">
        <title>Complete Genome Sequence of Microcystis aeruginosa NIES-2549, a Bloom-Forming Cyanobacterium from Lake Kasumigaura, Japan.</title>
        <authorList>
            <person name="Yamaguchi H."/>
            <person name="Suzuki S."/>
            <person name="Tanabe Y."/>
            <person name="Osana Y."/>
            <person name="Shimura Y."/>
            <person name="Ishida K."/>
            <person name="Kawachi M."/>
        </authorList>
    </citation>
    <scope>NUCLEOTIDE SEQUENCE [LARGE SCALE GENOMIC DNA]</scope>
    <source>
        <strain evidence="7 8">NIES-2549</strain>
    </source>
</reference>
<accession>A0A0F6RMG2</accession>
<dbReference type="Pfam" id="PF03330">
    <property type="entry name" value="DPBB_1"/>
    <property type="match status" value="1"/>
</dbReference>
<dbReference type="PANTHER" id="PTHR34183:SF8">
    <property type="entry name" value="ENDOLYTIC PEPTIDOGLYCAN TRANSGLYCOSYLASE RLPA-RELATED"/>
    <property type="match status" value="1"/>
</dbReference>
<keyword evidence="7" id="KW-0449">Lipoprotein</keyword>
<dbReference type="Gene3D" id="2.40.40.10">
    <property type="entry name" value="RlpA-like domain"/>
    <property type="match status" value="1"/>
</dbReference>
<dbReference type="PANTHER" id="PTHR34183">
    <property type="entry name" value="ENDOLYTIC PEPTIDOGLYCAN TRANSGLYCOSYLASE RLPA"/>
    <property type="match status" value="1"/>
</dbReference>
<keyword evidence="1 3" id="KW-0456">Lyase</keyword>
<dbReference type="NCBIfam" id="TIGR00413">
    <property type="entry name" value="rlpA"/>
    <property type="match status" value="1"/>
</dbReference>
<protein>
    <recommendedName>
        <fullName evidence="3">Probable endolytic peptidoglycan transglycosylase RlpA</fullName>
        <ecNumber evidence="3">4.2.2.-</ecNumber>
    </recommendedName>
</protein>
<feature type="compositionally biased region" description="Polar residues" evidence="5">
    <location>
        <begin position="97"/>
        <end position="119"/>
    </location>
</feature>
<dbReference type="EMBL" id="CP011304">
    <property type="protein sequence ID" value="AKE65223.1"/>
    <property type="molecule type" value="Genomic_DNA"/>
</dbReference>
<dbReference type="InterPro" id="IPR009009">
    <property type="entry name" value="RlpA-like_DPBB"/>
</dbReference>